<evidence type="ECO:0000259" key="5">
    <source>
        <dbReference type="Pfam" id="PF00535"/>
    </source>
</evidence>
<protein>
    <submittedName>
        <fullName evidence="6">GT2 family glycosyltransferase</fullName>
    </submittedName>
</protein>
<evidence type="ECO:0000256" key="4">
    <source>
        <dbReference type="ARBA" id="ARBA00022679"/>
    </source>
</evidence>
<keyword evidence="4" id="KW-0808">Transferase</keyword>
<dbReference type="InterPro" id="IPR029044">
    <property type="entry name" value="Nucleotide-diphossugar_trans"/>
</dbReference>
<dbReference type="Pfam" id="PF00535">
    <property type="entry name" value="Glycos_transf_2"/>
    <property type="match status" value="1"/>
</dbReference>
<evidence type="ECO:0000256" key="2">
    <source>
        <dbReference type="ARBA" id="ARBA00006739"/>
    </source>
</evidence>
<name>A0ABS2PYM1_9BACL</name>
<comment type="caution">
    <text evidence="6">The sequence shown here is derived from an EMBL/GenBank/DDBJ whole genome shotgun (WGS) entry which is preliminary data.</text>
</comment>
<keyword evidence="3" id="KW-0328">Glycosyltransferase</keyword>
<evidence type="ECO:0000256" key="1">
    <source>
        <dbReference type="ARBA" id="ARBA00004776"/>
    </source>
</evidence>
<dbReference type="PANTHER" id="PTHR43179:SF12">
    <property type="entry name" value="GALACTOFURANOSYLTRANSFERASE GLFT2"/>
    <property type="match status" value="1"/>
</dbReference>
<gene>
    <name evidence="6" type="ORF">JOD45_001265</name>
</gene>
<reference evidence="6 7" key="1">
    <citation type="submission" date="2021-01" db="EMBL/GenBank/DDBJ databases">
        <title>Genomic Encyclopedia of Type Strains, Phase IV (KMG-IV): sequencing the most valuable type-strain genomes for metagenomic binning, comparative biology and taxonomic classification.</title>
        <authorList>
            <person name="Goeker M."/>
        </authorList>
    </citation>
    <scope>NUCLEOTIDE SEQUENCE [LARGE SCALE GENOMIC DNA]</scope>
    <source>
        <strain evidence="6 7">DSM 28236</strain>
    </source>
</reference>
<dbReference type="PANTHER" id="PTHR43179">
    <property type="entry name" value="RHAMNOSYLTRANSFERASE WBBL"/>
    <property type="match status" value="1"/>
</dbReference>
<organism evidence="6 7">
    <name type="scientific">Scopulibacillus daqui</name>
    <dbReference type="NCBI Taxonomy" id="1469162"/>
    <lineage>
        <taxon>Bacteria</taxon>
        <taxon>Bacillati</taxon>
        <taxon>Bacillota</taxon>
        <taxon>Bacilli</taxon>
        <taxon>Bacillales</taxon>
        <taxon>Sporolactobacillaceae</taxon>
        <taxon>Scopulibacillus</taxon>
    </lineage>
</organism>
<dbReference type="Proteomes" id="UP000808914">
    <property type="component" value="Unassembled WGS sequence"/>
</dbReference>
<dbReference type="InterPro" id="IPR001173">
    <property type="entry name" value="Glyco_trans_2-like"/>
</dbReference>
<comment type="similarity">
    <text evidence="2">Belongs to the glycosyltransferase 2 family.</text>
</comment>
<dbReference type="RefSeq" id="WP_205002994.1">
    <property type="nucleotide sequence ID" value="NZ_JAFBER010000005.1"/>
</dbReference>
<proteinExistence type="inferred from homology"/>
<dbReference type="SUPFAM" id="SSF53448">
    <property type="entry name" value="Nucleotide-diphospho-sugar transferases"/>
    <property type="match status" value="1"/>
</dbReference>
<keyword evidence="7" id="KW-1185">Reference proteome</keyword>
<evidence type="ECO:0000313" key="6">
    <source>
        <dbReference type="EMBL" id="MBM7645056.1"/>
    </source>
</evidence>
<dbReference type="EMBL" id="JAFBER010000005">
    <property type="protein sequence ID" value="MBM7645056.1"/>
    <property type="molecule type" value="Genomic_DNA"/>
</dbReference>
<sequence length="317" mass="36539">MTSINIAVVILNWNNWQDTIKCIDDFKKQEKPVDIIVVDNASTDGSQSYLQDIDGITFLQNDRNDGYARGNNLGIYSAIKRNNDAVVVVNNDITIRSTSWSEDLQTSISRLPANWGYLGFKIVNADGSVFQDRPVNLPNLKDIFLSNTLIGCPLRPFRRQKPFAAHSHLIKSDIVSGACFALNSKAVKQIGAFDPFTFLYGEERILAKKYLDHHWQGYIDLSIEVEHAESSTTKHYPSIVYVNRLRSELYYIYKTRQYKAPICYLWILLRITDTLLRTFIKNVSLTTFKDTIKMYKNIFNDIQRFESDKEKLPSFNH</sequence>
<comment type="pathway">
    <text evidence="1">Cell wall biogenesis; cell wall polysaccharide biosynthesis.</text>
</comment>
<feature type="domain" description="Glycosyltransferase 2-like" evidence="5">
    <location>
        <begin position="8"/>
        <end position="114"/>
    </location>
</feature>
<evidence type="ECO:0000256" key="3">
    <source>
        <dbReference type="ARBA" id="ARBA00022676"/>
    </source>
</evidence>
<evidence type="ECO:0000313" key="7">
    <source>
        <dbReference type="Proteomes" id="UP000808914"/>
    </source>
</evidence>
<accession>A0ABS2PYM1</accession>
<dbReference type="Gene3D" id="3.90.550.10">
    <property type="entry name" value="Spore Coat Polysaccharide Biosynthesis Protein SpsA, Chain A"/>
    <property type="match status" value="1"/>
</dbReference>